<dbReference type="SUPFAM" id="SSF102114">
    <property type="entry name" value="Radical SAM enzymes"/>
    <property type="match status" value="1"/>
</dbReference>
<dbReference type="InterPro" id="IPR058240">
    <property type="entry name" value="rSAM_sf"/>
</dbReference>
<evidence type="ECO:0000256" key="15">
    <source>
        <dbReference type="PIRSR" id="PIRSR603739-50"/>
    </source>
</evidence>
<feature type="binding site" evidence="14">
    <location>
        <position position="124"/>
    </location>
    <ligand>
        <name>[4Fe-4S] cluster</name>
        <dbReference type="ChEBI" id="CHEBI:49883"/>
        <note>4Fe-4S-S-AdoMet</note>
    </ligand>
</feature>
<gene>
    <name evidence="16" type="ORF">BA171_05870</name>
</gene>
<evidence type="ECO:0000256" key="10">
    <source>
        <dbReference type="ARBA" id="ARBA00023004"/>
    </source>
</evidence>
<dbReference type="OrthoDB" id="9770937at2"/>
<dbReference type="GO" id="GO:0016853">
    <property type="term" value="F:isomerase activity"/>
    <property type="evidence" value="ECO:0007669"/>
    <property type="project" value="UniProtKB-KW"/>
</dbReference>
<evidence type="ECO:0000256" key="2">
    <source>
        <dbReference type="ARBA" id="ARBA00001933"/>
    </source>
</evidence>
<comment type="cofactor">
    <cofactor evidence="3">
        <name>[4Fe-4S] cluster</name>
        <dbReference type="ChEBI" id="CHEBI:49883"/>
    </cofactor>
</comment>
<dbReference type="InterPro" id="IPR022462">
    <property type="entry name" value="EpmB"/>
</dbReference>
<comment type="cofactor">
    <cofactor evidence="2 15">
        <name>pyridoxal 5'-phosphate</name>
        <dbReference type="ChEBI" id="CHEBI:597326"/>
    </cofactor>
</comment>
<evidence type="ECO:0000256" key="4">
    <source>
        <dbReference type="ARBA" id="ARBA00008703"/>
    </source>
</evidence>
<dbReference type="EMBL" id="CP016303">
    <property type="protein sequence ID" value="ASX26569.1"/>
    <property type="molecule type" value="Genomic_DNA"/>
</dbReference>
<name>A0A249DYY3_9ENTR</name>
<feature type="binding site" evidence="14">
    <location>
        <position position="120"/>
    </location>
    <ligand>
        <name>[4Fe-4S] cluster</name>
        <dbReference type="ChEBI" id="CHEBI:49883"/>
        <note>4Fe-4S-S-AdoMet</note>
    </ligand>
</feature>
<comment type="similarity">
    <text evidence="4">Belongs to the radical SAM superfamily. KamA family.</text>
</comment>
<keyword evidence="10" id="KW-0408">Iron</keyword>
<feature type="binding site" evidence="14">
    <location>
        <position position="127"/>
    </location>
    <ligand>
        <name>[4Fe-4S] cluster</name>
        <dbReference type="ChEBI" id="CHEBI:49883"/>
        <note>4Fe-4S-S-AdoMet</note>
    </ligand>
</feature>
<organism evidence="16 17">
    <name type="scientific">Candidatus Hamiltonella defensa</name>
    <name type="common">Bemisia tabaci</name>
    <dbReference type="NCBI Taxonomy" id="672795"/>
    <lineage>
        <taxon>Bacteria</taxon>
        <taxon>Pseudomonadati</taxon>
        <taxon>Pseudomonadota</taxon>
        <taxon>Gammaproteobacteria</taxon>
        <taxon>Enterobacterales</taxon>
        <taxon>Enterobacteriaceae</taxon>
        <taxon>aphid secondary symbionts</taxon>
        <taxon>Candidatus Williamhamiltonella</taxon>
    </lineage>
</organism>
<dbReference type="PROSITE" id="PS51918">
    <property type="entry name" value="RADICAL_SAM"/>
    <property type="match status" value="1"/>
</dbReference>
<dbReference type="PIRSF" id="PIRSF004911">
    <property type="entry name" value="DUF160"/>
    <property type="match status" value="1"/>
</dbReference>
<evidence type="ECO:0000256" key="7">
    <source>
        <dbReference type="ARBA" id="ARBA00022691"/>
    </source>
</evidence>
<dbReference type="NCBIfam" id="TIGR03821">
    <property type="entry name" value="EFP_modif_epmB"/>
    <property type="match status" value="1"/>
</dbReference>
<evidence type="ECO:0000256" key="9">
    <source>
        <dbReference type="ARBA" id="ARBA00022898"/>
    </source>
</evidence>
<evidence type="ECO:0000256" key="5">
    <source>
        <dbReference type="ARBA" id="ARBA00022363"/>
    </source>
</evidence>
<dbReference type="GO" id="GO:0046872">
    <property type="term" value="F:metal ion binding"/>
    <property type="evidence" value="ECO:0007669"/>
    <property type="project" value="UniProtKB-KW"/>
</dbReference>
<accession>A0A249DYY3</accession>
<protein>
    <recommendedName>
        <fullName evidence="5">L-lysine 2,3-aminomutase</fullName>
    </recommendedName>
    <alternativeName>
        <fullName evidence="13">EF-P post-translational modification enzyme B</fullName>
    </alternativeName>
</protein>
<keyword evidence="6 14" id="KW-0004">4Fe-4S</keyword>
<evidence type="ECO:0000256" key="12">
    <source>
        <dbReference type="ARBA" id="ARBA00023235"/>
    </source>
</evidence>
<comment type="catalytic activity">
    <reaction evidence="1">
        <text>L-lysine = D-beta-lysine</text>
        <dbReference type="Rhea" id="RHEA:44148"/>
        <dbReference type="ChEBI" id="CHEBI:32551"/>
        <dbReference type="ChEBI" id="CHEBI:84138"/>
    </reaction>
</comment>
<feature type="modified residue" description="N6-(pyridoxal phosphate)lysine" evidence="15">
    <location>
        <position position="332"/>
    </location>
</feature>
<dbReference type="InterPro" id="IPR013785">
    <property type="entry name" value="Aldolase_TIM"/>
</dbReference>
<keyword evidence="7" id="KW-0949">S-adenosyl-L-methionine</keyword>
<dbReference type="AlphaFoldDB" id="A0A249DYY3"/>
<keyword evidence="12" id="KW-0413">Isomerase</keyword>
<dbReference type="Pfam" id="PF04055">
    <property type="entry name" value="Radical_SAM"/>
    <property type="match status" value="1"/>
</dbReference>
<dbReference type="SFLD" id="SFLDF00314">
    <property type="entry name" value="L-lysine_2_3-aminomutase_(yjeK"/>
    <property type="match status" value="1"/>
</dbReference>
<reference evidence="16 17" key="2">
    <citation type="submission" date="2017-09" db="EMBL/GenBank/DDBJ databases">
        <title>The genome of whitefly Bemisia tabaci, a global crop pest, provides novel insights into virus transmission, host adaptation and insecticide resistance.</title>
        <authorList>
            <person name="Kaur N."/>
            <person name="Kliot A."/>
            <person name="Pinheiro P.V."/>
            <person name="Luan J."/>
            <person name="Zheng Y."/>
            <person name="Liu W."/>
            <person name="Sun H."/>
            <person name="Yang X."/>
            <person name="Xu Y."/>
            <person name="Luo Y."/>
            <person name="Kruse A."/>
            <person name="Fisher T.W."/>
            <person name="Nelson D.R."/>
            <person name="Elimelech M."/>
            <person name="MacCoss M."/>
            <person name="Johnson R."/>
            <person name="Cohen E."/>
            <person name="Hunter W.B."/>
            <person name="Brown J.K."/>
            <person name="Jander G."/>
            <person name="Cilia M."/>
            <person name="Douglas A.E."/>
            <person name="Ghanim M."/>
            <person name="Simmons A.M."/>
            <person name="Wintermantel W.M."/>
            <person name="Ling K.-S."/>
            <person name="Fei Z."/>
        </authorList>
    </citation>
    <scope>NUCLEOTIDE SEQUENCE [LARGE SCALE GENOMIC DNA]</scope>
    <source>
        <strain evidence="16 17">MEAM1</strain>
    </source>
</reference>
<evidence type="ECO:0000313" key="17">
    <source>
        <dbReference type="Proteomes" id="UP000216438"/>
    </source>
</evidence>
<evidence type="ECO:0000256" key="11">
    <source>
        <dbReference type="ARBA" id="ARBA00023014"/>
    </source>
</evidence>
<dbReference type="SFLD" id="SFLDG01070">
    <property type="entry name" value="PLP-dependent"/>
    <property type="match status" value="1"/>
</dbReference>
<dbReference type="InterPro" id="IPR007197">
    <property type="entry name" value="rSAM"/>
</dbReference>
<dbReference type="InterPro" id="IPR003739">
    <property type="entry name" value="Lys_aminomutase/Glu_NH3_mut"/>
</dbReference>
<dbReference type="RefSeq" id="WP_016857667.1">
    <property type="nucleotide sequence ID" value="NZ_CP016303.1"/>
</dbReference>
<keyword evidence="8 14" id="KW-0479">Metal-binding</keyword>
<dbReference type="PANTHER" id="PTHR30538">
    <property type="entry name" value="LYSINE 2,3-AMINOMUTASE-RELATED"/>
    <property type="match status" value="1"/>
</dbReference>
<reference evidence="17" key="1">
    <citation type="submission" date="2016-06" db="EMBL/GenBank/DDBJ databases">
        <authorList>
            <person name="Chen W."/>
            <person name="Hasegawa D.K."/>
        </authorList>
    </citation>
    <scope>NUCLEOTIDE SEQUENCE [LARGE SCALE GENOMIC DNA]</scope>
    <source>
        <strain evidence="17">MEAM1</strain>
    </source>
</reference>
<evidence type="ECO:0000313" key="16">
    <source>
        <dbReference type="EMBL" id="ASX26569.1"/>
    </source>
</evidence>
<evidence type="ECO:0000256" key="3">
    <source>
        <dbReference type="ARBA" id="ARBA00001966"/>
    </source>
</evidence>
<dbReference type="PANTHER" id="PTHR30538:SF1">
    <property type="entry name" value="L-LYSINE 2,3-AMINOMUTASE"/>
    <property type="match status" value="1"/>
</dbReference>
<dbReference type="Proteomes" id="UP000216438">
    <property type="component" value="Chromosome"/>
</dbReference>
<dbReference type="NCBIfam" id="TIGR00238">
    <property type="entry name" value="KamA family radical SAM protein"/>
    <property type="match status" value="1"/>
</dbReference>
<dbReference type="GO" id="GO:0051539">
    <property type="term" value="F:4 iron, 4 sulfur cluster binding"/>
    <property type="evidence" value="ECO:0007669"/>
    <property type="project" value="UniProtKB-KW"/>
</dbReference>
<evidence type="ECO:0000256" key="8">
    <source>
        <dbReference type="ARBA" id="ARBA00022723"/>
    </source>
</evidence>
<evidence type="ECO:0000256" key="14">
    <source>
        <dbReference type="PIRSR" id="PIRSR004911-1"/>
    </source>
</evidence>
<keyword evidence="11 14" id="KW-0411">Iron-sulfur</keyword>
<dbReference type="Gene3D" id="3.20.20.70">
    <property type="entry name" value="Aldolase class I"/>
    <property type="match status" value="1"/>
</dbReference>
<sequence length="345" mass="39073">MKNMVTDTHPTRENWLQELGNVITDPLALLSFLKLDKNIKLRQGAHARALFPLRVPMAFAEKMTPGDPKDPLLLQVLTLSDEFVHTSGFSADPLCEQAAVLPGLLHKYRNRVLMLIKGGCAVHCRYCFRRHFPYQNNKGSQVNREQVFNYIRKHTELDEVIFSGGDPLMAKDPELASLITVLESIPHIKRLRIHTRLPIVIPSRITTRLCECFSNSSLQILMVTHINHPNEMDQAVYNSMYRLKQAGVTLLNQTVLLKDVNNNAEILAQLSNRLFNAGILPYYLHLLDKVQGASHFMVEEHEARQIMKALLGQVSGYLVPRLTREVAGEPSKIPIDLQLLSYSAP</sequence>
<dbReference type="CDD" id="cd01335">
    <property type="entry name" value="Radical_SAM"/>
    <property type="match status" value="1"/>
</dbReference>
<evidence type="ECO:0000256" key="6">
    <source>
        <dbReference type="ARBA" id="ARBA00022485"/>
    </source>
</evidence>
<evidence type="ECO:0000256" key="1">
    <source>
        <dbReference type="ARBA" id="ARBA00001352"/>
    </source>
</evidence>
<dbReference type="SFLD" id="SFLDS00029">
    <property type="entry name" value="Radical_SAM"/>
    <property type="match status" value="1"/>
</dbReference>
<proteinExistence type="inferred from homology"/>
<evidence type="ECO:0000256" key="13">
    <source>
        <dbReference type="ARBA" id="ARBA00030756"/>
    </source>
</evidence>
<keyword evidence="9 15" id="KW-0663">Pyridoxal phosphate</keyword>